<evidence type="ECO:0000256" key="6">
    <source>
        <dbReference type="SAM" id="Phobius"/>
    </source>
</evidence>
<keyword evidence="4 6" id="KW-1133">Transmembrane helix</keyword>
<dbReference type="GO" id="GO:0009055">
    <property type="term" value="F:electron transfer activity"/>
    <property type="evidence" value="ECO:0007669"/>
    <property type="project" value="InterPro"/>
</dbReference>
<dbReference type="SUPFAM" id="SSF81342">
    <property type="entry name" value="Transmembrane di-heme cytochromes"/>
    <property type="match status" value="1"/>
</dbReference>
<name>A0A679J5I4_9HYPH</name>
<evidence type="ECO:0000256" key="1">
    <source>
        <dbReference type="ARBA" id="ARBA00004651"/>
    </source>
</evidence>
<dbReference type="InterPro" id="IPR051542">
    <property type="entry name" value="Hydrogenase_cytochrome"/>
</dbReference>
<sequence length="309" mass="34278">MIEAGDRPLAATTTRRPDERIETIRRRWIFRHPAVIRAAHWINLVCLTVLLMSGLQIFNAHPALYWGSASTFDAPLLAVTNDETAEGAARGIVRIGDHTLDTTGWLGLSTAQGQSAGRAFPAWITLPAHQDLATGRRWHFLFAWAFVSNGLVYLIYGIESGQLRRRIVPQGDQLKHFSDSVREHLTLTFPKGEEARRYNTLQKLSYLVVIAILLPMMLLTGLAMSPGFNAVLPLPALFGGRQSARTVHFIVTNLLVLFTLVHVALVLVSGAWNNLRGMVTGWFVIETTKTSDPGKTSYSGKTSHSRKSR</sequence>
<evidence type="ECO:0000256" key="2">
    <source>
        <dbReference type="ARBA" id="ARBA00022475"/>
    </source>
</evidence>
<evidence type="ECO:0000256" key="5">
    <source>
        <dbReference type="ARBA" id="ARBA00023136"/>
    </source>
</evidence>
<reference evidence="8" key="1">
    <citation type="submission" date="2019-12" db="EMBL/GenBank/DDBJ databases">
        <authorList>
            <person name="Cremers G."/>
        </authorList>
    </citation>
    <scope>NUCLEOTIDE SEQUENCE</scope>
    <source>
        <strain evidence="8">Mbul1</strain>
    </source>
</reference>
<dbReference type="GO" id="GO:0022904">
    <property type="term" value="P:respiratory electron transport chain"/>
    <property type="evidence" value="ECO:0007669"/>
    <property type="project" value="InterPro"/>
</dbReference>
<keyword evidence="5 6" id="KW-0472">Membrane</keyword>
<accession>A0A679J5I4</accession>
<evidence type="ECO:0000256" key="3">
    <source>
        <dbReference type="ARBA" id="ARBA00022692"/>
    </source>
</evidence>
<dbReference type="PANTHER" id="PTHR30485">
    <property type="entry name" value="NI/FE-HYDROGENASE 1 B-TYPE CYTOCHROME SUBUNIT"/>
    <property type="match status" value="1"/>
</dbReference>
<evidence type="ECO:0000259" key="7">
    <source>
        <dbReference type="Pfam" id="PF01292"/>
    </source>
</evidence>
<evidence type="ECO:0000256" key="4">
    <source>
        <dbReference type="ARBA" id="ARBA00022989"/>
    </source>
</evidence>
<dbReference type="InterPro" id="IPR016174">
    <property type="entry name" value="Di-haem_cyt_TM"/>
</dbReference>
<keyword evidence="3 6" id="KW-0812">Transmembrane</keyword>
<proteinExistence type="predicted"/>
<gene>
    <name evidence="8" type="ORF">MBUL_03575</name>
</gene>
<dbReference type="AlphaFoldDB" id="A0A679J5I4"/>
<feature type="domain" description="Cytochrome b561 bacterial/Ni-hydrogenase" evidence="7">
    <location>
        <begin position="31"/>
        <end position="281"/>
    </location>
</feature>
<dbReference type="Gene3D" id="1.20.950.20">
    <property type="entry name" value="Transmembrane di-heme cytochromes, Chain C"/>
    <property type="match status" value="1"/>
</dbReference>
<dbReference type="Pfam" id="PF01292">
    <property type="entry name" value="Ni_hydr_CYTB"/>
    <property type="match status" value="1"/>
</dbReference>
<feature type="transmembrane region" description="Helical" evidence="6">
    <location>
        <begin position="246"/>
        <end position="268"/>
    </location>
</feature>
<dbReference type="PANTHER" id="PTHR30485:SF1">
    <property type="entry name" value="CYTOCHROME YDHU-RELATED"/>
    <property type="match status" value="1"/>
</dbReference>
<dbReference type="GO" id="GO:0005886">
    <property type="term" value="C:plasma membrane"/>
    <property type="evidence" value="ECO:0007669"/>
    <property type="project" value="UniProtKB-SubCell"/>
</dbReference>
<evidence type="ECO:0000313" key="8">
    <source>
        <dbReference type="EMBL" id="CAA2106216.1"/>
    </source>
</evidence>
<dbReference type="GO" id="GO:0020037">
    <property type="term" value="F:heme binding"/>
    <property type="evidence" value="ECO:0007669"/>
    <property type="project" value="TreeGrafter"/>
</dbReference>
<dbReference type="InterPro" id="IPR011577">
    <property type="entry name" value="Cyt_b561_bac/Ni-Hgenase"/>
</dbReference>
<feature type="transmembrane region" description="Helical" evidence="6">
    <location>
        <begin position="204"/>
        <end position="226"/>
    </location>
</feature>
<organism evidence="8">
    <name type="scientific">Methylobacterium bullatum</name>
    <dbReference type="NCBI Taxonomy" id="570505"/>
    <lineage>
        <taxon>Bacteria</taxon>
        <taxon>Pseudomonadati</taxon>
        <taxon>Pseudomonadota</taxon>
        <taxon>Alphaproteobacteria</taxon>
        <taxon>Hyphomicrobiales</taxon>
        <taxon>Methylobacteriaceae</taxon>
        <taxon>Methylobacterium</taxon>
    </lineage>
</organism>
<dbReference type="EMBL" id="LR743504">
    <property type="protein sequence ID" value="CAA2106216.1"/>
    <property type="molecule type" value="Genomic_DNA"/>
</dbReference>
<keyword evidence="2" id="KW-1003">Cell membrane</keyword>
<feature type="transmembrane region" description="Helical" evidence="6">
    <location>
        <begin position="138"/>
        <end position="156"/>
    </location>
</feature>
<feature type="transmembrane region" description="Helical" evidence="6">
    <location>
        <begin position="34"/>
        <end position="58"/>
    </location>
</feature>
<comment type="subcellular location">
    <subcellularLocation>
        <location evidence="1">Cell membrane</location>
        <topology evidence="1">Multi-pass membrane protein</topology>
    </subcellularLocation>
</comment>
<protein>
    <recommendedName>
        <fullName evidence="7">Cytochrome b561 bacterial/Ni-hydrogenase domain-containing protein</fullName>
    </recommendedName>
</protein>